<name>A0A0F4L149_9LACO</name>
<dbReference type="CDD" id="cd06530">
    <property type="entry name" value="S26_SPase_I"/>
    <property type="match status" value="1"/>
</dbReference>
<dbReference type="OrthoDB" id="9802919at2"/>
<accession>A0A0F4L149</accession>
<keyword evidence="7" id="KW-0645">Protease</keyword>
<dbReference type="GO" id="GO:0005886">
    <property type="term" value="C:plasma membrane"/>
    <property type="evidence" value="ECO:0007669"/>
    <property type="project" value="UniProtKB-SubCell"/>
</dbReference>
<evidence type="ECO:0000256" key="7">
    <source>
        <dbReference type="RuleBase" id="RU362042"/>
    </source>
</evidence>
<evidence type="ECO:0000313" key="10">
    <source>
        <dbReference type="Proteomes" id="UP000033695"/>
    </source>
</evidence>
<dbReference type="STRING" id="1218508.JG29_03760"/>
<dbReference type="PANTHER" id="PTHR43390:SF1">
    <property type="entry name" value="CHLOROPLAST PROCESSING PEPTIDASE"/>
    <property type="match status" value="1"/>
</dbReference>
<evidence type="ECO:0000256" key="2">
    <source>
        <dbReference type="ARBA" id="ARBA00004401"/>
    </source>
</evidence>
<gene>
    <name evidence="9" type="primary">lepB</name>
    <name evidence="9" type="ORF">JG29_03760</name>
</gene>
<evidence type="ECO:0000256" key="5">
    <source>
        <dbReference type="ARBA" id="ARBA00022801"/>
    </source>
</evidence>
<dbReference type="PANTHER" id="PTHR43390">
    <property type="entry name" value="SIGNAL PEPTIDASE I"/>
    <property type="match status" value="1"/>
</dbReference>
<dbReference type="EMBL" id="JXBZ01000002">
    <property type="protein sequence ID" value="KJY51326.1"/>
    <property type="molecule type" value="Genomic_DNA"/>
</dbReference>
<dbReference type="NCBIfam" id="TIGR02227">
    <property type="entry name" value="sigpep_I_bact"/>
    <property type="match status" value="1"/>
</dbReference>
<dbReference type="PROSITE" id="PS00761">
    <property type="entry name" value="SPASE_I_3"/>
    <property type="match status" value="1"/>
</dbReference>
<dbReference type="InterPro" id="IPR019758">
    <property type="entry name" value="Pept_S26A_signal_pept_1_CS"/>
</dbReference>
<keyword evidence="5 7" id="KW-0378">Hydrolase</keyword>
<dbReference type="Proteomes" id="UP000033695">
    <property type="component" value="Unassembled WGS sequence"/>
</dbReference>
<sequence>MYKLKKLRSYLQSKLHSNLYLIAIISGLFITVIILTYLIVNVVWINGEVRGKSMQPNFYNGDRYFASPTAPIHRGDIIIIDPPGSTANKPFIKRVIGLPGDNITSKNDVTYINGKALNEPYLDPYKAKLKPGHLLTPNFKMQDVFGTKKVPAHSYFVLGDNRPRSVDSRTFGFVSQDRIIGVVKLRFWPIHRITFY</sequence>
<dbReference type="GO" id="GO:0009003">
    <property type="term" value="F:signal peptidase activity"/>
    <property type="evidence" value="ECO:0007669"/>
    <property type="project" value="UniProtKB-EC"/>
</dbReference>
<evidence type="ECO:0000256" key="6">
    <source>
        <dbReference type="PIRSR" id="PIRSR600223-1"/>
    </source>
</evidence>
<comment type="catalytic activity">
    <reaction evidence="1 7">
        <text>Cleavage of hydrophobic, N-terminal signal or leader sequences from secreted and periplasmic proteins.</text>
        <dbReference type="EC" id="3.4.21.89"/>
    </reaction>
</comment>
<dbReference type="InterPro" id="IPR036286">
    <property type="entry name" value="LexA/Signal_pep-like_sf"/>
</dbReference>
<evidence type="ECO:0000256" key="3">
    <source>
        <dbReference type="ARBA" id="ARBA00009370"/>
    </source>
</evidence>
<feature type="active site" evidence="6">
    <location>
        <position position="93"/>
    </location>
</feature>
<dbReference type="GO" id="GO:0004252">
    <property type="term" value="F:serine-type endopeptidase activity"/>
    <property type="evidence" value="ECO:0007669"/>
    <property type="project" value="InterPro"/>
</dbReference>
<evidence type="ECO:0000259" key="8">
    <source>
        <dbReference type="Pfam" id="PF10502"/>
    </source>
</evidence>
<dbReference type="Pfam" id="PF10502">
    <property type="entry name" value="Peptidase_S26"/>
    <property type="match status" value="1"/>
</dbReference>
<feature type="transmembrane region" description="Helical" evidence="7">
    <location>
        <begin position="20"/>
        <end position="45"/>
    </location>
</feature>
<feature type="active site" evidence="6">
    <location>
        <position position="53"/>
    </location>
</feature>
<keyword evidence="7" id="KW-0472">Membrane</keyword>
<comment type="similarity">
    <text evidence="3 7">Belongs to the peptidase S26 family.</text>
</comment>
<keyword evidence="7" id="KW-1133">Transmembrane helix</keyword>
<dbReference type="GO" id="GO:0006465">
    <property type="term" value="P:signal peptide processing"/>
    <property type="evidence" value="ECO:0007669"/>
    <property type="project" value="InterPro"/>
</dbReference>
<evidence type="ECO:0000256" key="4">
    <source>
        <dbReference type="ARBA" id="ARBA00013208"/>
    </source>
</evidence>
<comment type="subcellular location">
    <subcellularLocation>
        <location evidence="2">Cell membrane</location>
        <topology evidence="2">Single-pass type II membrane protein</topology>
    </subcellularLocation>
    <subcellularLocation>
        <location evidence="7">Membrane</location>
        <topology evidence="7">Single-pass type II membrane protein</topology>
    </subcellularLocation>
</comment>
<dbReference type="PATRIC" id="fig|1218508.4.peg.384"/>
<reference evidence="9 10" key="1">
    <citation type="submission" date="2014-12" db="EMBL/GenBank/DDBJ databases">
        <title>Comparative genomics of the lactic acid bacteria isolated from the honey bee gut.</title>
        <authorList>
            <person name="Ellegaard K.M."/>
            <person name="Tamarit D."/>
            <person name="Javelind E."/>
            <person name="Olofsson T."/>
            <person name="Andersson S.G."/>
            <person name="Vasquez A."/>
        </authorList>
    </citation>
    <scope>NUCLEOTIDE SEQUENCE [LARGE SCALE GENOMIC DNA]</scope>
    <source>
        <strain evidence="9 10">Hon2</strain>
    </source>
</reference>
<dbReference type="InterPro" id="IPR019533">
    <property type="entry name" value="Peptidase_S26"/>
</dbReference>
<dbReference type="Gene3D" id="2.10.109.10">
    <property type="entry name" value="Umud Fragment, subunit A"/>
    <property type="match status" value="1"/>
</dbReference>
<dbReference type="AlphaFoldDB" id="A0A0F4L149"/>
<dbReference type="HOGENOM" id="CLU_028723_5_0_9"/>
<dbReference type="PRINTS" id="PR00727">
    <property type="entry name" value="LEADERPTASE"/>
</dbReference>
<dbReference type="RefSeq" id="WP_052696270.1">
    <property type="nucleotide sequence ID" value="NZ_JBHTHW010000004.1"/>
</dbReference>
<keyword evidence="7" id="KW-0812">Transmembrane</keyword>
<dbReference type="InterPro" id="IPR000223">
    <property type="entry name" value="Pept_S26A_signal_pept_1"/>
</dbReference>
<protein>
    <recommendedName>
        <fullName evidence="4 7">Signal peptidase I</fullName>
        <ecNumber evidence="4 7">3.4.21.89</ecNumber>
    </recommendedName>
</protein>
<dbReference type="EC" id="3.4.21.89" evidence="4 7"/>
<dbReference type="SUPFAM" id="SSF51306">
    <property type="entry name" value="LexA/Signal peptidase"/>
    <property type="match status" value="1"/>
</dbReference>
<evidence type="ECO:0000256" key="1">
    <source>
        <dbReference type="ARBA" id="ARBA00000677"/>
    </source>
</evidence>
<organism evidence="9 10">
    <name type="scientific">Bombilactobacillus mellis</name>
    <dbReference type="NCBI Taxonomy" id="1218508"/>
    <lineage>
        <taxon>Bacteria</taxon>
        <taxon>Bacillati</taxon>
        <taxon>Bacillota</taxon>
        <taxon>Bacilli</taxon>
        <taxon>Lactobacillales</taxon>
        <taxon>Lactobacillaceae</taxon>
        <taxon>Bombilactobacillus</taxon>
    </lineage>
</organism>
<feature type="domain" description="Peptidase S26" evidence="8">
    <location>
        <begin position="28"/>
        <end position="188"/>
    </location>
</feature>
<keyword evidence="10" id="KW-1185">Reference proteome</keyword>
<comment type="caution">
    <text evidence="9">The sequence shown here is derived from an EMBL/GenBank/DDBJ whole genome shotgun (WGS) entry which is preliminary data.</text>
</comment>
<evidence type="ECO:0000313" key="9">
    <source>
        <dbReference type="EMBL" id="KJY51326.1"/>
    </source>
</evidence>
<proteinExistence type="inferred from homology"/>